<evidence type="ECO:0000313" key="2">
    <source>
        <dbReference type="EMBL" id="KAD3068460.1"/>
    </source>
</evidence>
<feature type="region of interest" description="Disordered" evidence="1">
    <location>
        <begin position="63"/>
        <end position="82"/>
    </location>
</feature>
<name>A0A5N6M3E9_9ASTR</name>
<evidence type="ECO:0000313" key="3">
    <source>
        <dbReference type="Proteomes" id="UP000326396"/>
    </source>
</evidence>
<sequence length="97" mass="10986">MMVHYLHLCGQKKSKPFRTSGSSRKAKSSEDGRRIRSRKAGTRKQSEGRKHAMVGDFTAEHWSEAAKKGGRREAVDSWRAAGRESTLRPRILGFWGD</sequence>
<proteinExistence type="predicted"/>
<gene>
    <name evidence="2" type="ORF">E3N88_36340</name>
</gene>
<reference evidence="2 3" key="1">
    <citation type="submission" date="2019-05" db="EMBL/GenBank/DDBJ databases">
        <title>Mikania micrantha, genome provides insights into the molecular mechanism of rapid growth.</title>
        <authorList>
            <person name="Liu B."/>
        </authorList>
    </citation>
    <scope>NUCLEOTIDE SEQUENCE [LARGE SCALE GENOMIC DNA]</scope>
    <source>
        <strain evidence="2">NLD-2019</strain>
        <tissue evidence="2">Leaf</tissue>
    </source>
</reference>
<protein>
    <submittedName>
        <fullName evidence="2">Uncharacterized protein</fullName>
    </submittedName>
</protein>
<comment type="caution">
    <text evidence="2">The sequence shown here is derived from an EMBL/GenBank/DDBJ whole genome shotgun (WGS) entry which is preliminary data.</text>
</comment>
<keyword evidence="3" id="KW-1185">Reference proteome</keyword>
<organism evidence="2 3">
    <name type="scientific">Mikania micrantha</name>
    <name type="common">bitter vine</name>
    <dbReference type="NCBI Taxonomy" id="192012"/>
    <lineage>
        <taxon>Eukaryota</taxon>
        <taxon>Viridiplantae</taxon>
        <taxon>Streptophyta</taxon>
        <taxon>Embryophyta</taxon>
        <taxon>Tracheophyta</taxon>
        <taxon>Spermatophyta</taxon>
        <taxon>Magnoliopsida</taxon>
        <taxon>eudicotyledons</taxon>
        <taxon>Gunneridae</taxon>
        <taxon>Pentapetalae</taxon>
        <taxon>asterids</taxon>
        <taxon>campanulids</taxon>
        <taxon>Asterales</taxon>
        <taxon>Asteraceae</taxon>
        <taxon>Asteroideae</taxon>
        <taxon>Heliantheae alliance</taxon>
        <taxon>Eupatorieae</taxon>
        <taxon>Mikania</taxon>
    </lineage>
</organism>
<dbReference type="EMBL" id="SZYD01000017">
    <property type="protein sequence ID" value="KAD3068460.1"/>
    <property type="molecule type" value="Genomic_DNA"/>
</dbReference>
<evidence type="ECO:0000256" key="1">
    <source>
        <dbReference type="SAM" id="MobiDB-lite"/>
    </source>
</evidence>
<dbReference type="AlphaFoldDB" id="A0A5N6M3E9"/>
<dbReference type="Proteomes" id="UP000326396">
    <property type="component" value="Linkage Group LG7"/>
</dbReference>
<accession>A0A5N6M3E9</accession>
<feature type="region of interest" description="Disordered" evidence="1">
    <location>
        <begin position="9"/>
        <end position="58"/>
    </location>
</feature>